<evidence type="ECO:0000313" key="9">
    <source>
        <dbReference type="Proteomes" id="UP000006727"/>
    </source>
</evidence>
<dbReference type="Gene3D" id="1.20.1260.100">
    <property type="entry name" value="TspO/MBR protein"/>
    <property type="match status" value="1"/>
</dbReference>
<dbReference type="Pfam" id="PF03073">
    <property type="entry name" value="TspO_MBR"/>
    <property type="match status" value="1"/>
</dbReference>
<protein>
    <submittedName>
        <fullName evidence="7 8">Uncharacterized protein</fullName>
    </submittedName>
</protein>
<keyword evidence="5 6" id="KW-0472">Membrane</keyword>
<reference evidence="7 9" key="1">
    <citation type="journal article" date="2008" name="Science">
        <title>The Physcomitrella genome reveals evolutionary insights into the conquest of land by plants.</title>
        <authorList>
            <person name="Rensing S."/>
            <person name="Lang D."/>
            <person name="Zimmer A."/>
            <person name="Terry A."/>
            <person name="Salamov A."/>
            <person name="Shapiro H."/>
            <person name="Nishiyama T."/>
            <person name="Perroud P.-F."/>
            <person name="Lindquist E."/>
            <person name="Kamisugi Y."/>
            <person name="Tanahashi T."/>
            <person name="Sakakibara K."/>
            <person name="Fujita T."/>
            <person name="Oishi K."/>
            <person name="Shin-I T."/>
            <person name="Kuroki Y."/>
            <person name="Toyoda A."/>
            <person name="Suzuki Y."/>
            <person name="Hashimoto A."/>
            <person name="Yamaguchi K."/>
            <person name="Sugano A."/>
            <person name="Kohara Y."/>
            <person name="Fujiyama A."/>
            <person name="Anterola A."/>
            <person name="Aoki S."/>
            <person name="Ashton N."/>
            <person name="Barbazuk W.B."/>
            <person name="Barker E."/>
            <person name="Bennetzen J."/>
            <person name="Bezanilla M."/>
            <person name="Blankenship R."/>
            <person name="Cho S.H."/>
            <person name="Dutcher S."/>
            <person name="Estelle M."/>
            <person name="Fawcett J.A."/>
            <person name="Gundlach H."/>
            <person name="Hanada K."/>
            <person name="Heyl A."/>
            <person name="Hicks K.A."/>
            <person name="Hugh J."/>
            <person name="Lohr M."/>
            <person name="Mayer K."/>
            <person name="Melkozernov A."/>
            <person name="Murata T."/>
            <person name="Nelson D."/>
            <person name="Pils B."/>
            <person name="Prigge M."/>
            <person name="Reiss B."/>
            <person name="Renner T."/>
            <person name="Rombauts S."/>
            <person name="Rushton P."/>
            <person name="Sanderfoot A."/>
            <person name="Schween G."/>
            <person name="Shiu S.-H."/>
            <person name="Stueber K."/>
            <person name="Theodoulou F.L."/>
            <person name="Tu H."/>
            <person name="Van de Peer Y."/>
            <person name="Verrier P.J."/>
            <person name="Waters E."/>
            <person name="Wood A."/>
            <person name="Yang L."/>
            <person name="Cove D."/>
            <person name="Cuming A."/>
            <person name="Hasebe M."/>
            <person name="Lucas S."/>
            <person name="Mishler D.B."/>
            <person name="Reski R."/>
            <person name="Grigoriev I."/>
            <person name="Quatrano R.S."/>
            <person name="Boore J.L."/>
        </authorList>
    </citation>
    <scope>NUCLEOTIDE SEQUENCE [LARGE SCALE GENOMIC DNA]</scope>
    <source>
        <strain evidence="8 9">cv. Gransden 2004</strain>
    </source>
</reference>
<sequence length="272" mass="28680">MAMVMLSSGLTGSSALASGKNFNVRVRSCSSGRGVALAGPARAISTHRKLVMSGASTQFFTGHGFVSLVSCCRGGGGGVVSRRGAAARRGVVTPRAVSAPATEGMKSLYIAVGIPLVLGFVDAIFNSPLSKWYFDLKKPKWQPPGPIFGGAWSLLYPLMGLASWLVWAEGGFAKQAVPLTLYAIQLVLNLAWQALFFGAKRLGAAFYDILALDVAIVATIVAFKPVNEVAANLLKPYLAWVLFATALSWRLWDLNRDLTVDSSAPPAASSAS</sequence>
<dbReference type="EnsemblPlants" id="Pp3c24_14170V3.2">
    <property type="protein sequence ID" value="PAC:32910642.CDS.1"/>
    <property type="gene ID" value="Pp3c24_14170"/>
</dbReference>
<feature type="transmembrane region" description="Helical" evidence="6">
    <location>
        <begin position="179"/>
        <end position="198"/>
    </location>
</feature>
<dbReference type="InterPro" id="IPR004307">
    <property type="entry name" value="TspO_MBR"/>
</dbReference>
<feature type="transmembrane region" description="Helical" evidence="6">
    <location>
        <begin position="108"/>
        <end position="125"/>
    </location>
</feature>
<dbReference type="GO" id="GO:0033013">
    <property type="term" value="P:tetrapyrrole metabolic process"/>
    <property type="evidence" value="ECO:0007669"/>
    <property type="project" value="UniProtKB-ARBA"/>
</dbReference>
<dbReference type="Gramene" id="Pp3c24_14170V3.2">
    <property type="protein sequence ID" value="PAC:32910642.CDS.1"/>
    <property type="gene ID" value="Pp3c24_14170"/>
</dbReference>
<accession>A0A2K1IGR7</accession>
<evidence type="ECO:0000256" key="1">
    <source>
        <dbReference type="ARBA" id="ARBA00004141"/>
    </source>
</evidence>
<keyword evidence="4 6" id="KW-1133">Transmembrane helix</keyword>
<evidence type="ECO:0000256" key="5">
    <source>
        <dbReference type="ARBA" id="ARBA00023136"/>
    </source>
</evidence>
<feature type="transmembrane region" description="Helical" evidence="6">
    <location>
        <begin position="229"/>
        <end position="249"/>
    </location>
</feature>
<dbReference type="GO" id="GO:0016020">
    <property type="term" value="C:membrane"/>
    <property type="evidence" value="ECO:0000318"/>
    <property type="project" value="GO_Central"/>
</dbReference>
<reference evidence="8" key="3">
    <citation type="submission" date="2020-12" db="UniProtKB">
        <authorList>
            <consortium name="EnsemblPlants"/>
        </authorList>
    </citation>
    <scope>IDENTIFICATION</scope>
</reference>
<organism evidence="7">
    <name type="scientific">Physcomitrium patens</name>
    <name type="common">Spreading-leaved earth moss</name>
    <name type="synonym">Physcomitrella patens</name>
    <dbReference type="NCBI Taxonomy" id="3218"/>
    <lineage>
        <taxon>Eukaryota</taxon>
        <taxon>Viridiplantae</taxon>
        <taxon>Streptophyta</taxon>
        <taxon>Embryophyta</taxon>
        <taxon>Bryophyta</taxon>
        <taxon>Bryophytina</taxon>
        <taxon>Bryopsida</taxon>
        <taxon>Funariidae</taxon>
        <taxon>Funariales</taxon>
        <taxon>Funariaceae</taxon>
        <taxon>Physcomitrium</taxon>
    </lineage>
</organism>
<dbReference type="Proteomes" id="UP000006727">
    <property type="component" value="Chromosome 24"/>
</dbReference>
<reference evidence="7 9" key="2">
    <citation type="journal article" date="2018" name="Plant J.">
        <title>The Physcomitrella patens chromosome-scale assembly reveals moss genome structure and evolution.</title>
        <authorList>
            <person name="Lang D."/>
            <person name="Ullrich K.K."/>
            <person name="Murat F."/>
            <person name="Fuchs J."/>
            <person name="Jenkins J."/>
            <person name="Haas F.B."/>
            <person name="Piednoel M."/>
            <person name="Gundlach H."/>
            <person name="Van Bel M."/>
            <person name="Meyberg R."/>
            <person name="Vives C."/>
            <person name="Morata J."/>
            <person name="Symeonidi A."/>
            <person name="Hiss M."/>
            <person name="Muchero W."/>
            <person name="Kamisugi Y."/>
            <person name="Saleh O."/>
            <person name="Blanc G."/>
            <person name="Decker E.L."/>
            <person name="van Gessel N."/>
            <person name="Grimwood J."/>
            <person name="Hayes R.D."/>
            <person name="Graham S.W."/>
            <person name="Gunter L.E."/>
            <person name="McDaniel S.F."/>
            <person name="Hoernstein S.N.W."/>
            <person name="Larsson A."/>
            <person name="Li F.W."/>
            <person name="Perroud P.F."/>
            <person name="Phillips J."/>
            <person name="Ranjan P."/>
            <person name="Rokshar D.S."/>
            <person name="Rothfels C.J."/>
            <person name="Schneider L."/>
            <person name="Shu S."/>
            <person name="Stevenson D.W."/>
            <person name="Thummler F."/>
            <person name="Tillich M."/>
            <person name="Villarreal Aguilar J.C."/>
            <person name="Widiez T."/>
            <person name="Wong G.K."/>
            <person name="Wymore A."/>
            <person name="Zhang Y."/>
            <person name="Zimmer A.D."/>
            <person name="Quatrano R.S."/>
            <person name="Mayer K.F.X."/>
            <person name="Goodstein D."/>
            <person name="Casacuberta J.M."/>
            <person name="Vandepoele K."/>
            <person name="Reski R."/>
            <person name="Cuming A.C."/>
            <person name="Tuskan G.A."/>
            <person name="Maumus F."/>
            <person name="Salse J."/>
            <person name="Schmutz J."/>
            <person name="Rensing S.A."/>
        </authorList>
    </citation>
    <scope>NUCLEOTIDE SEQUENCE [LARGE SCALE GENOMIC DNA]</scope>
    <source>
        <strain evidence="8 9">cv. Gransden 2004</strain>
    </source>
</reference>
<dbReference type="InterPro" id="IPR038330">
    <property type="entry name" value="TspO/MBR-related_sf"/>
</dbReference>
<evidence type="ECO:0000313" key="7">
    <source>
        <dbReference type="EMBL" id="PNR28472.1"/>
    </source>
</evidence>
<dbReference type="EMBL" id="ABEU02000024">
    <property type="protein sequence ID" value="PNR28472.1"/>
    <property type="molecule type" value="Genomic_DNA"/>
</dbReference>
<evidence type="ECO:0000256" key="4">
    <source>
        <dbReference type="ARBA" id="ARBA00022989"/>
    </source>
</evidence>
<evidence type="ECO:0000256" key="3">
    <source>
        <dbReference type="ARBA" id="ARBA00022692"/>
    </source>
</evidence>
<dbReference type="PANTHER" id="PTHR10057:SF0">
    <property type="entry name" value="TRANSLOCATOR PROTEIN"/>
    <property type="match status" value="1"/>
</dbReference>
<dbReference type="Gramene" id="Pp3c24_14170V3.1">
    <property type="protein sequence ID" value="PAC:32910641.CDS.1"/>
    <property type="gene ID" value="Pp3c24_14170"/>
</dbReference>
<name>A0A2K1IGR7_PHYPA</name>
<keyword evidence="3 6" id="KW-0812">Transmembrane</keyword>
<dbReference type="AlphaFoldDB" id="A0A2K1IGR7"/>
<keyword evidence="9" id="KW-1185">Reference proteome</keyword>
<comment type="subcellular location">
    <subcellularLocation>
        <location evidence="1">Membrane</location>
        <topology evidence="1">Multi-pass membrane protein</topology>
    </subcellularLocation>
</comment>
<feature type="transmembrane region" description="Helical" evidence="6">
    <location>
        <begin position="146"/>
        <end position="167"/>
    </location>
</feature>
<evidence type="ECO:0000313" key="8">
    <source>
        <dbReference type="EnsemblPlants" id="PAC:32910641.CDS.1"/>
    </source>
</evidence>
<dbReference type="FunCoup" id="A0A2K1IGR7">
    <property type="interactions" value="95"/>
</dbReference>
<evidence type="ECO:0000256" key="2">
    <source>
        <dbReference type="ARBA" id="ARBA00007524"/>
    </source>
</evidence>
<evidence type="ECO:0000256" key="6">
    <source>
        <dbReference type="SAM" id="Phobius"/>
    </source>
</evidence>
<gene>
    <name evidence="7" type="ORF">PHYPA_029064</name>
</gene>
<comment type="similarity">
    <text evidence="2">Belongs to the TspO/BZRP family.</text>
</comment>
<dbReference type="PaxDb" id="3218-PP1S403_10V6.1"/>
<dbReference type="FunFam" id="1.20.1260.100:FF:000001">
    <property type="entry name" value="translocator protein 2"/>
    <property type="match status" value="1"/>
</dbReference>
<proteinExistence type="inferred from homology"/>
<dbReference type="EnsemblPlants" id="Pp3c24_14170V3.1">
    <property type="protein sequence ID" value="PAC:32910641.CDS.1"/>
    <property type="gene ID" value="Pp3c24_14170"/>
</dbReference>
<dbReference type="PANTHER" id="PTHR10057">
    <property type="entry name" value="PERIPHERAL-TYPE BENZODIAZEPINE RECEPTOR"/>
    <property type="match status" value="1"/>
</dbReference>
<feature type="transmembrane region" description="Helical" evidence="6">
    <location>
        <begin position="205"/>
        <end position="223"/>
    </location>
</feature>
<dbReference type="CDD" id="cd15904">
    <property type="entry name" value="TSPO_MBR"/>
    <property type="match status" value="1"/>
</dbReference>
<dbReference type="STRING" id="3218.A0A2K1IGR7"/>
<dbReference type="InParanoid" id="A0A2K1IGR7"/>